<dbReference type="CDD" id="cd00063">
    <property type="entry name" value="FN3"/>
    <property type="match status" value="1"/>
</dbReference>
<feature type="compositionally biased region" description="Low complexity" evidence="4">
    <location>
        <begin position="654"/>
        <end position="665"/>
    </location>
</feature>
<dbReference type="OMA" id="LCWASNR"/>
<feature type="domain" description="Ig-like" evidence="6">
    <location>
        <begin position="5"/>
        <end position="94"/>
    </location>
</feature>
<dbReference type="Gene3D" id="2.60.40.10">
    <property type="entry name" value="Immunoglobulins"/>
    <property type="match status" value="4"/>
</dbReference>
<dbReference type="SMART" id="SM00060">
    <property type="entry name" value="FN3"/>
    <property type="match status" value="1"/>
</dbReference>
<dbReference type="SMART" id="SM00409">
    <property type="entry name" value="IG"/>
    <property type="match status" value="3"/>
</dbReference>
<comment type="subcellular location">
    <subcellularLocation>
        <location evidence="1">Membrane</location>
        <topology evidence="1">Single-pass membrane protein</topology>
    </subcellularLocation>
</comment>
<feature type="region of interest" description="Disordered" evidence="4">
    <location>
        <begin position="455"/>
        <end position="492"/>
    </location>
</feature>
<dbReference type="PANTHER" id="PTHR23278">
    <property type="entry name" value="SIDESTEP PROTEIN"/>
    <property type="match status" value="1"/>
</dbReference>
<sequence>MNFAPLNIRLLGAHQPLSAGRRYDLLCQSSGSRPPAVITWYRDNVRLDSTTETTSSDGNQTTSTLSITLSRADAGKYLSCRAHNHAVVPSEALEDGWRLDIQYVPETRVRLGTPLDPEAVREGTDLYFDCIVSAHPPVYKVEWRHNGDMLPQNVSKGVIISNHSLVLQGVSRTTAGNYSCVGFNSEGDGTSPPFELNVMYAPTCAPNQPRIYGVAKQENAQIKCVVDANPPEVEFKWTFNNSAESIDVAASHVARFGTSSIVSYTPMTELDYGTLLCMATNKIGKQKQPCVFHIIAAGRPDQVHNCTVSNISMTSLGIKCIEGFNGGLTQTFLVEVRDMHTQEMRANITSPIPRFTLANLQPGGLYSAHVYAYNPKGRSDPAVLQAAMLRLPEKRLENERPKPSLHPFGPMVTLTIGLALVLVIGTCAIVLIVRCACGGGGGRSTNKRKEFVRAHGGTTVRTASPGPSDKSVTSKEIDGNESDEKNPDVIPDTVESDEQIDYIRRRQHISTIDTNSPSRVILASNNSSNQSFVAIPSGGMSFSNPMGGAGHTPYGYCTLRNGGLPQSIATTVSMSPVPNSYPTTNHTSTLPRHPGGNANHINNTGGWPSYGGAIAGVRNITVNGSNHIVPPPPSTIAMQHLGPTNGRPPTRIYQQQQQHQQMPQQQLLQQQTSLVEDESATVETPLMIKRESTV</sequence>
<feature type="domain" description="Ig-like" evidence="6">
    <location>
        <begin position="202"/>
        <end position="281"/>
    </location>
</feature>
<dbReference type="PROSITE" id="PS50835">
    <property type="entry name" value="IG_LIKE"/>
    <property type="match status" value="3"/>
</dbReference>
<feature type="compositionally biased region" description="Basic and acidic residues" evidence="4">
    <location>
        <begin position="472"/>
        <end position="487"/>
    </location>
</feature>
<evidence type="ECO:0000259" key="6">
    <source>
        <dbReference type="PROSITE" id="PS50835"/>
    </source>
</evidence>
<dbReference type="CDD" id="cd00096">
    <property type="entry name" value="Ig"/>
    <property type="match status" value="1"/>
</dbReference>
<keyword evidence="5" id="KW-0812">Transmembrane</keyword>
<dbReference type="Pfam" id="PF13927">
    <property type="entry name" value="Ig_3"/>
    <property type="match status" value="1"/>
</dbReference>
<organism evidence="8">
    <name type="scientific">Culicoides sonorensis</name>
    <name type="common">Biting midge</name>
    <dbReference type="NCBI Taxonomy" id="179676"/>
    <lineage>
        <taxon>Eukaryota</taxon>
        <taxon>Metazoa</taxon>
        <taxon>Ecdysozoa</taxon>
        <taxon>Arthropoda</taxon>
        <taxon>Hexapoda</taxon>
        <taxon>Insecta</taxon>
        <taxon>Pterygota</taxon>
        <taxon>Neoptera</taxon>
        <taxon>Endopterygota</taxon>
        <taxon>Diptera</taxon>
        <taxon>Nematocera</taxon>
        <taxon>Chironomoidea</taxon>
        <taxon>Ceratopogonidae</taxon>
        <taxon>Ceratopogoninae</taxon>
        <taxon>Culicoides</taxon>
        <taxon>Monoculicoides</taxon>
    </lineage>
</organism>
<dbReference type="InterPro" id="IPR036179">
    <property type="entry name" value="Ig-like_dom_sf"/>
</dbReference>
<dbReference type="SMART" id="SM00408">
    <property type="entry name" value="IGc2"/>
    <property type="match status" value="3"/>
</dbReference>
<feature type="region of interest" description="Disordered" evidence="4">
    <location>
        <begin position="642"/>
        <end position="665"/>
    </location>
</feature>
<dbReference type="SUPFAM" id="SSF49265">
    <property type="entry name" value="Fibronectin type III"/>
    <property type="match status" value="1"/>
</dbReference>
<dbReference type="InterPro" id="IPR003961">
    <property type="entry name" value="FN3_dom"/>
</dbReference>
<name>A0A336LTJ7_CULSO</name>
<gene>
    <name evidence="8" type="primary">CSON004517</name>
</gene>
<dbReference type="InterPro" id="IPR003599">
    <property type="entry name" value="Ig_sub"/>
</dbReference>
<dbReference type="VEuPathDB" id="VectorBase:CSON004517"/>
<evidence type="ECO:0000256" key="2">
    <source>
        <dbReference type="ARBA" id="ARBA00023136"/>
    </source>
</evidence>
<reference evidence="8" key="1">
    <citation type="submission" date="2018-07" db="EMBL/GenBank/DDBJ databases">
        <authorList>
            <person name="Quirk P.G."/>
            <person name="Krulwich T.A."/>
        </authorList>
    </citation>
    <scope>NUCLEOTIDE SEQUENCE</scope>
</reference>
<keyword evidence="5" id="KW-1133">Transmembrane helix</keyword>
<dbReference type="EMBL" id="UFQT01000189">
    <property type="protein sequence ID" value="SSX21382.1"/>
    <property type="molecule type" value="Genomic_DNA"/>
</dbReference>
<keyword evidence="3" id="KW-1015">Disulfide bond</keyword>
<evidence type="ECO:0000259" key="7">
    <source>
        <dbReference type="PROSITE" id="PS50853"/>
    </source>
</evidence>
<dbReference type="InterPro" id="IPR007110">
    <property type="entry name" value="Ig-like_dom"/>
</dbReference>
<dbReference type="Pfam" id="PF08205">
    <property type="entry name" value="C2-set_2"/>
    <property type="match status" value="1"/>
</dbReference>
<feature type="domain" description="Fibronectin type-III" evidence="7">
    <location>
        <begin position="299"/>
        <end position="394"/>
    </location>
</feature>
<dbReference type="InterPro" id="IPR013783">
    <property type="entry name" value="Ig-like_fold"/>
</dbReference>
<dbReference type="AlphaFoldDB" id="A0A336LTJ7"/>
<accession>A0A336LTJ7</accession>
<protein>
    <submittedName>
        <fullName evidence="8">CSON004517 protein</fullName>
    </submittedName>
</protein>
<feature type="transmembrane region" description="Helical" evidence="5">
    <location>
        <begin position="408"/>
        <end position="433"/>
    </location>
</feature>
<feature type="domain" description="Ig-like" evidence="6">
    <location>
        <begin position="105"/>
        <end position="197"/>
    </location>
</feature>
<dbReference type="InterPro" id="IPR013162">
    <property type="entry name" value="CD80_C2-set"/>
</dbReference>
<dbReference type="GO" id="GO:0016020">
    <property type="term" value="C:membrane"/>
    <property type="evidence" value="ECO:0007669"/>
    <property type="project" value="UniProtKB-SubCell"/>
</dbReference>
<dbReference type="PROSITE" id="PS50853">
    <property type="entry name" value="FN3"/>
    <property type="match status" value="1"/>
</dbReference>
<dbReference type="SUPFAM" id="SSF48726">
    <property type="entry name" value="Immunoglobulin"/>
    <property type="match status" value="3"/>
</dbReference>
<dbReference type="InterPro" id="IPR036116">
    <property type="entry name" value="FN3_sf"/>
</dbReference>
<evidence type="ECO:0000256" key="4">
    <source>
        <dbReference type="SAM" id="MobiDB-lite"/>
    </source>
</evidence>
<evidence type="ECO:0000256" key="1">
    <source>
        <dbReference type="ARBA" id="ARBA00004167"/>
    </source>
</evidence>
<proteinExistence type="predicted"/>
<evidence type="ECO:0000313" key="8">
    <source>
        <dbReference type="EMBL" id="SSX21382.1"/>
    </source>
</evidence>
<evidence type="ECO:0000256" key="5">
    <source>
        <dbReference type="SAM" id="Phobius"/>
    </source>
</evidence>
<keyword evidence="2 5" id="KW-0472">Membrane</keyword>
<dbReference type="InterPro" id="IPR003598">
    <property type="entry name" value="Ig_sub2"/>
</dbReference>
<evidence type="ECO:0000256" key="3">
    <source>
        <dbReference type="ARBA" id="ARBA00023157"/>
    </source>
</evidence>
<dbReference type="PANTHER" id="PTHR23278:SF25">
    <property type="entry name" value="GH14967P"/>
    <property type="match status" value="1"/>
</dbReference>